<reference evidence="1 2" key="1">
    <citation type="submission" date="2020-10" db="EMBL/GenBank/DDBJ databases">
        <authorList>
            <person name="Peeters C."/>
        </authorList>
    </citation>
    <scope>NUCLEOTIDE SEQUENCE [LARGE SCALE GENOMIC DNA]</scope>
    <source>
        <strain evidence="1 2">LMG 27952</strain>
    </source>
</reference>
<name>A0ABN7IIQ3_9BURK</name>
<evidence type="ECO:0000313" key="1">
    <source>
        <dbReference type="EMBL" id="CAD6561393.1"/>
    </source>
</evidence>
<sequence>MAARERSLRHVVESWLGTQEAGHIRVTRFSHTRRKLWRYVCVEASRERGKLSIVFFRHDDGSWCVFPPAPRSPVMGAAMETHASLRRPFALACEP</sequence>
<comment type="caution">
    <text evidence="1">The sequence shown here is derived from an EMBL/GenBank/DDBJ whole genome shotgun (WGS) entry which is preliminary data.</text>
</comment>
<dbReference type="RefSeq" id="WP_236597214.1">
    <property type="nucleotide sequence ID" value="NZ_CAJHCQ010000035.1"/>
</dbReference>
<protein>
    <submittedName>
        <fullName evidence="1">Uncharacterized protein</fullName>
    </submittedName>
</protein>
<evidence type="ECO:0000313" key="2">
    <source>
        <dbReference type="Proteomes" id="UP000656319"/>
    </source>
</evidence>
<organism evidence="1 2">
    <name type="scientific">Paraburkholderia hiiakae</name>
    <dbReference type="NCBI Taxonomy" id="1081782"/>
    <lineage>
        <taxon>Bacteria</taxon>
        <taxon>Pseudomonadati</taxon>
        <taxon>Pseudomonadota</taxon>
        <taxon>Betaproteobacteria</taxon>
        <taxon>Burkholderiales</taxon>
        <taxon>Burkholderiaceae</taxon>
        <taxon>Paraburkholderia</taxon>
    </lineage>
</organism>
<proteinExistence type="predicted"/>
<dbReference type="Proteomes" id="UP000656319">
    <property type="component" value="Unassembled WGS sequence"/>
</dbReference>
<dbReference type="EMBL" id="CAJHCQ010000035">
    <property type="protein sequence ID" value="CAD6561393.1"/>
    <property type="molecule type" value="Genomic_DNA"/>
</dbReference>
<gene>
    <name evidence="1" type="ORF">LMG27952_07453</name>
</gene>
<accession>A0ABN7IIQ3</accession>
<keyword evidence="2" id="KW-1185">Reference proteome</keyword>